<dbReference type="SUPFAM" id="SSF56317">
    <property type="entry name" value="Carbon-nitrogen hydrolase"/>
    <property type="match status" value="1"/>
</dbReference>
<evidence type="ECO:0000256" key="9">
    <source>
        <dbReference type="RuleBase" id="RU003811"/>
    </source>
</evidence>
<evidence type="ECO:0000256" key="5">
    <source>
        <dbReference type="ARBA" id="ARBA00022840"/>
    </source>
</evidence>
<feature type="active site" description="Nucleophile; for glutaminase activity" evidence="7">
    <location>
        <position position="174"/>
    </location>
</feature>
<feature type="binding site" evidence="7">
    <location>
        <position position="125"/>
    </location>
    <ligand>
        <name>L-glutamine</name>
        <dbReference type="ChEBI" id="CHEBI:58359"/>
    </ligand>
</feature>
<dbReference type="PANTHER" id="PTHR23090">
    <property type="entry name" value="NH 3 /GLUTAMINE-DEPENDENT NAD + SYNTHETASE"/>
    <property type="match status" value="1"/>
</dbReference>
<dbReference type="GO" id="GO:0003952">
    <property type="term" value="F:NAD+ synthase (glutamine-hydrolyzing) activity"/>
    <property type="evidence" value="ECO:0007669"/>
    <property type="project" value="UniProtKB-UniRule"/>
</dbReference>
<evidence type="ECO:0000256" key="8">
    <source>
        <dbReference type="PIRNR" id="PIRNR006630"/>
    </source>
</evidence>
<dbReference type="PANTHER" id="PTHR23090:SF9">
    <property type="entry name" value="GLUTAMINE-DEPENDENT NAD(+) SYNTHETASE"/>
    <property type="match status" value="1"/>
</dbReference>
<feature type="active site" description="For glutaminase activity" evidence="7">
    <location>
        <position position="119"/>
    </location>
</feature>
<dbReference type="AlphaFoldDB" id="F0SZ16"/>
<dbReference type="EMBL" id="CP002547">
    <property type="protein sequence ID" value="ADY57134.1"/>
    <property type="molecule type" value="Genomic_DNA"/>
</dbReference>
<dbReference type="PROSITE" id="PS50263">
    <property type="entry name" value="CN_HYDROLASE"/>
    <property type="match status" value="1"/>
</dbReference>
<dbReference type="InterPro" id="IPR041856">
    <property type="entry name" value="NAD+_synth_C"/>
</dbReference>
<dbReference type="UniPathway" id="UPA00253">
    <property type="reaction ID" value="UER00334"/>
</dbReference>
<dbReference type="GO" id="GO:0008795">
    <property type="term" value="F:NAD+ synthase activity"/>
    <property type="evidence" value="ECO:0007669"/>
    <property type="project" value="UniProtKB-UniRule"/>
</dbReference>
<dbReference type="InterPro" id="IPR036526">
    <property type="entry name" value="C-N_Hydrolase_sf"/>
</dbReference>
<dbReference type="InterPro" id="IPR003694">
    <property type="entry name" value="NAD_synthase"/>
</dbReference>
<evidence type="ECO:0000313" key="12">
    <source>
        <dbReference type="Proteomes" id="UP000007488"/>
    </source>
</evidence>
<comment type="similarity">
    <text evidence="2 7 8">In the C-terminal section; belongs to the NAD synthetase family.</text>
</comment>
<dbReference type="RefSeq" id="WP_013625954.1">
    <property type="nucleotide sequence ID" value="NC_015172.1"/>
</dbReference>
<dbReference type="Gene3D" id="3.40.50.620">
    <property type="entry name" value="HUPs"/>
    <property type="match status" value="1"/>
</dbReference>
<feature type="binding site" evidence="7">
    <location>
        <position position="201"/>
    </location>
    <ligand>
        <name>L-glutamine</name>
        <dbReference type="ChEBI" id="CHEBI:58359"/>
    </ligand>
</feature>
<reference evidence="12" key="2">
    <citation type="submission" date="2011-02" db="EMBL/GenBank/DDBJ databases">
        <title>The complete genome of Syntrophobotulus glycolicus DSM 8271.</title>
        <authorList>
            <person name="Lucas S."/>
            <person name="Copeland A."/>
            <person name="Lapidus A."/>
            <person name="Bruce D."/>
            <person name="Goodwin L."/>
            <person name="Pitluck S."/>
            <person name="Kyrpides N."/>
            <person name="Mavromatis K."/>
            <person name="Pagani I."/>
            <person name="Ivanova N."/>
            <person name="Mikhailova N."/>
            <person name="Chertkov O."/>
            <person name="Held B."/>
            <person name="Detter J.C."/>
            <person name="Tapia R."/>
            <person name="Han C."/>
            <person name="Land M."/>
            <person name="Hauser L."/>
            <person name="Markowitz V."/>
            <person name="Cheng J.-F."/>
            <person name="Hugenholtz P."/>
            <person name="Woyke T."/>
            <person name="Wu D."/>
            <person name="Spring S."/>
            <person name="Schroeder M."/>
            <person name="Brambilla E."/>
            <person name="Klenk H.-P."/>
            <person name="Eisen J.A."/>
        </authorList>
    </citation>
    <scope>NUCLEOTIDE SEQUENCE [LARGE SCALE GENOMIC DNA]</scope>
    <source>
        <strain evidence="12">DSM 8271 / FlGlyR</strain>
    </source>
</reference>
<organism evidence="11 12">
    <name type="scientific">Syntrophobotulus glycolicus (strain DSM 8271 / FlGlyR)</name>
    <dbReference type="NCBI Taxonomy" id="645991"/>
    <lineage>
        <taxon>Bacteria</taxon>
        <taxon>Bacillati</taxon>
        <taxon>Bacillota</taxon>
        <taxon>Clostridia</taxon>
        <taxon>Eubacteriales</taxon>
        <taxon>Desulfitobacteriaceae</taxon>
        <taxon>Syntrophobotulus</taxon>
    </lineage>
</organism>
<dbReference type="Gene3D" id="1.10.10.1140">
    <property type="entry name" value="Glutamine-dependent NAD+ synthetase, C-terminal domain"/>
    <property type="match status" value="1"/>
</dbReference>
<dbReference type="Pfam" id="PF02540">
    <property type="entry name" value="NAD_synthase"/>
    <property type="match status" value="1"/>
</dbReference>
<dbReference type="InterPro" id="IPR014445">
    <property type="entry name" value="Gln-dep_NAD_synthase"/>
</dbReference>
<keyword evidence="6 7" id="KW-0520">NAD</keyword>
<dbReference type="STRING" id="645991.Sgly_2864"/>
<evidence type="ECO:0000256" key="2">
    <source>
        <dbReference type="ARBA" id="ARBA00007145"/>
    </source>
</evidence>
<feature type="binding site" evidence="7">
    <location>
        <position position="207"/>
    </location>
    <ligand>
        <name>L-glutamine</name>
        <dbReference type="ChEBI" id="CHEBI:58359"/>
    </ligand>
</feature>
<dbReference type="SUPFAM" id="SSF52402">
    <property type="entry name" value="Adenine nucleotide alpha hydrolases-like"/>
    <property type="match status" value="1"/>
</dbReference>
<comment type="similarity">
    <text evidence="9">Belongs to the NAD synthetase family.</text>
</comment>
<name>F0SZ16_SYNGF</name>
<dbReference type="InterPro" id="IPR022310">
    <property type="entry name" value="NAD/GMP_synthase"/>
</dbReference>
<feature type="binding site" evidence="7">
    <location>
        <position position="473"/>
    </location>
    <ligand>
        <name>ATP</name>
        <dbReference type="ChEBI" id="CHEBI:30616"/>
    </ligand>
</feature>
<dbReference type="Gene3D" id="3.60.110.10">
    <property type="entry name" value="Carbon-nitrogen hydrolase"/>
    <property type="match status" value="1"/>
</dbReference>
<dbReference type="InterPro" id="IPR014729">
    <property type="entry name" value="Rossmann-like_a/b/a_fold"/>
</dbReference>
<gene>
    <name evidence="7" type="primary">nadE</name>
    <name evidence="11" type="ordered locus">Sgly_2864</name>
</gene>
<feature type="active site" description="Proton acceptor; for glutaminase activity" evidence="7">
    <location>
        <position position="50"/>
    </location>
</feature>
<comment type="pathway">
    <text evidence="1 7 8">Cofactor biosynthesis; NAD(+) biosynthesis; NAD(+) from deamido-NAD(+) (L-Gln route): step 1/1.</text>
</comment>
<feature type="binding site" evidence="7">
    <location>
        <begin position="483"/>
        <end position="486"/>
    </location>
    <ligand>
        <name>deamido-NAD(+)</name>
        <dbReference type="ChEBI" id="CHEBI:58437"/>
        <note>ligand shared between two neighboring subunits</note>
    </ligand>
</feature>
<dbReference type="NCBIfam" id="TIGR00552">
    <property type="entry name" value="nadE"/>
    <property type="match status" value="1"/>
</dbReference>
<feature type="binding site" evidence="7">
    <location>
        <position position="449"/>
    </location>
    <ligand>
        <name>deamido-NAD(+)</name>
        <dbReference type="ChEBI" id="CHEBI:58437"/>
        <note>ligand shared between two neighboring subunits</note>
    </ligand>
</feature>
<dbReference type="eggNOG" id="COG0171">
    <property type="taxonomic scope" value="Bacteria"/>
</dbReference>
<evidence type="ECO:0000313" key="11">
    <source>
        <dbReference type="EMBL" id="ADY57134.1"/>
    </source>
</evidence>
<evidence type="ECO:0000256" key="1">
    <source>
        <dbReference type="ARBA" id="ARBA00005188"/>
    </source>
</evidence>
<dbReference type="PIRSF" id="PIRSF006630">
    <property type="entry name" value="NADS_GAT"/>
    <property type="match status" value="1"/>
</dbReference>
<dbReference type="HOGENOM" id="CLU_025662_0_0_9"/>
<evidence type="ECO:0000256" key="4">
    <source>
        <dbReference type="ARBA" id="ARBA00022741"/>
    </source>
</evidence>
<dbReference type="HAMAP" id="MF_02090">
    <property type="entry name" value="NadE_glutamine_dep"/>
    <property type="match status" value="1"/>
</dbReference>
<dbReference type="NCBIfam" id="NF002730">
    <property type="entry name" value="PRK02628.1"/>
    <property type="match status" value="1"/>
</dbReference>
<keyword evidence="12" id="KW-1185">Reference proteome</keyword>
<keyword evidence="4 7" id="KW-0547">Nucleotide-binding</keyword>
<keyword evidence="3 7" id="KW-0436">Ligase</keyword>
<evidence type="ECO:0000256" key="3">
    <source>
        <dbReference type="ARBA" id="ARBA00022598"/>
    </source>
</evidence>
<feature type="binding site" evidence="7">
    <location>
        <begin position="363"/>
        <end position="370"/>
    </location>
    <ligand>
        <name>ATP</name>
        <dbReference type="ChEBI" id="CHEBI:30616"/>
    </ligand>
</feature>
<sequence>MFDLKKMGFIRVGTAVPKVQIGDPMKNIEEISKLINQAAEEKVKVLVFPELCVTGYTCGDLFHQRLLLDKTEEALEKLVNTVIEIDMVIAVGLPILADNQLFNCAVILYKGEILGAVPKTFIPNYNEFYEKRWFSSAINRLSDRVILCGQEVPFHEQLLFRDSSSELCIGVEVCEDLWMTISPSAYHAQYGANLILNLSASNEVVGKKEYRDALVSQQSAKCLAAYVYVSAGQSESTTDVVFGGQTLIAENGSILEEQRFQESVITFCDIDMEKLMNERRKMNSFMNRPPDLDYTIINFNLGKTERTEQETTENCLKRYVDPYPFVPGRREDRDIRCQEIFTIQLTGLAQRLVKSGIKKAVLGISGGLDSTLALLVCKEAFDKLGYPQDNIIGVTMPGFGTTNRTNENAKLLMRELGIDVREIPITEACLQHFAAIGHDPAIQDITYENVQARERTQILMDLANREGGIVVGTGDLSELALGWCTYNGDHMSNYAVNAGIPKTLVKYLVSWYADTSQNTKVTKTLQDILATPISPELLPADRTGEIEQKTEEKIGSYDLHDFFLYHMMRWGYSPKKIFLLAELAFQDKFDSSEILRWLKVFYQRFFSQQFKRSCLPDGPKVGSVCLSPRGDWRMPSDASAEIWLKEVELLEKNKDCAKNRD</sequence>
<dbReference type="GO" id="GO:0009435">
    <property type="term" value="P:NAD+ biosynthetic process"/>
    <property type="evidence" value="ECO:0007669"/>
    <property type="project" value="UniProtKB-UniRule"/>
</dbReference>
<protein>
    <recommendedName>
        <fullName evidence="7 8">Glutamine-dependent NAD(+) synthetase</fullName>
        <ecNumber evidence="7 8">6.3.5.1</ecNumber>
    </recommendedName>
    <alternativeName>
        <fullName evidence="7 8">NAD(+) synthase [glutamine-hydrolyzing]</fullName>
    </alternativeName>
</protein>
<feature type="binding site" evidence="7">
    <location>
        <position position="478"/>
    </location>
    <ligand>
        <name>deamido-NAD(+)</name>
        <dbReference type="ChEBI" id="CHEBI:58437"/>
        <note>ligand shared between two neighboring subunits</note>
    </ligand>
</feature>
<proteinExistence type="inferred from homology"/>
<feature type="binding site" evidence="7">
    <location>
        <position position="611"/>
    </location>
    <ligand>
        <name>deamido-NAD(+)</name>
        <dbReference type="ChEBI" id="CHEBI:58437"/>
        <note>ligand shared between two neighboring subunits</note>
    </ligand>
</feature>
<evidence type="ECO:0000256" key="7">
    <source>
        <dbReference type="HAMAP-Rule" id="MF_02090"/>
    </source>
</evidence>
<dbReference type="Pfam" id="PF00795">
    <property type="entry name" value="CN_hydrolase"/>
    <property type="match status" value="1"/>
</dbReference>
<dbReference type="KEGG" id="sgy:Sgly_2864"/>
<feature type="domain" description="CN hydrolase" evidence="10">
    <location>
        <begin position="10"/>
        <end position="272"/>
    </location>
</feature>
<dbReference type="CDD" id="cd07570">
    <property type="entry name" value="GAT_Gln-NAD-synth"/>
    <property type="match status" value="1"/>
</dbReference>
<dbReference type="EC" id="6.3.5.1" evidence="7 8"/>
<reference evidence="11 12" key="1">
    <citation type="journal article" date="2011" name="Stand. Genomic Sci.">
        <title>Complete genome sequence of Syntrophobotulus glycolicus type strain (FlGlyR).</title>
        <authorList>
            <person name="Han C."/>
            <person name="Mwirichia R."/>
            <person name="Chertkov O."/>
            <person name="Held B."/>
            <person name="Lapidus A."/>
            <person name="Nolan M."/>
            <person name="Lucas S."/>
            <person name="Hammon N."/>
            <person name="Deshpande S."/>
            <person name="Cheng J.F."/>
            <person name="Tapia R."/>
            <person name="Goodwin L."/>
            <person name="Pitluck S."/>
            <person name="Huntemann M."/>
            <person name="Liolios K."/>
            <person name="Ivanova N."/>
            <person name="Pagani I."/>
            <person name="Mavromatis K."/>
            <person name="Ovchinikova G."/>
            <person name="Pati A."/>
            <person name="Chen A."/>
            <person name="Palaniappan K."/>
            <person name="Land M."/>
            <person name="Hauser L."/>
            <person name="Brambilla E.M."/>
            <person name="Rohde M."/>
            <person name="Spring S."/>
            <person name="Sikorski J."/>
            <person name="Goker M."/>
            <person name="Woyke T."/>
            <person name="Bristow J."/>
            <person name="Eisen J.A."/>
            <person name="Markowitz V."/>
            <person name="Hugenholtz P."/>
            <person name="Kyrpides N.C."/>
            <person name="Klenk H.P."/>
            <person name="Detter J.C."/>
        </authorList>
    </citation>
    <scope>NUCLEOTIDE SEQUENCE [LARGE SCALE GENOMIC DNA]</scope>
    <source>
        <strain evidence="12">DSM 8271 / FlGlyR</strain>
    </source>
</reference>
<comment type="catalytic activity">
    <reaction evidence="7 8">
        <text>deamido-NAD(+) + L-glutamine + ATP + H2O = L-glutamate + AMP + diphosphate + NAD(+) + H(+)</text>
        <dbReference type="Rhea" id="RHEA:24384"/>
        <dbReference type="ChEBI" id="CHEBI:15377"/>
        <dbReference type="ChEBI" id="CHEBI:15378"/>
        <dbReference type="ChEBI" id="CHEBI:29985"/>
        <dbReference type="ChEBI" id="CHEBI:30616"/>
        <dbReference type="ChEBI" id="CHEBI:33019"/>
        <dbReference type="ChEBI" id="CHEBI:57540"/>
        <dbReference type="ChEBI" id="CHEBI:58359"/>
        <dbReference type="ChEBI" id="CHEBI:58437"/>
        <dbReference type="ChEBI" id="CHEBI:456215"/>
        <dbReference type="EC" id="6.3.5.1"/>
    </reaction>
</comment>
<keyword evidence="5 7" id="KW-0067">ATP-binding</keyword>
<evidence type="ECO:0000256" key="6">
    <source>
        <dbReference type="ARBA" id="ARBA00023027"/>
    </source>
</evidence>
<dbReference type="CDD" id="cd00553">
    <property type="entry name" value="NAD_synthase"/>
    <property type="match status" value="1"/>
</dbReference>
<dbReference type="eggNOG" id="COG0388">
    <property type="taxonomic scope" value="Bacteria"/>
</dbReference>
<dbReference type="InterPro" id="IPR003010">
    <property type="entry name" value="C-N_Hydrolase"/>
</dbReference>
<dbReference type="GO" id="GO:0004359">
    <property type="term" value="F:glutaminase activity"/>
    <property type="evidence" value="ECO:0007669"/>
    <property type="project" value="InterPro"/>
</dbReference>
<dbReference type="OrthoDB" id="9803818at2"/>
<evidence type="ECO:0000259" key="10">
    <source>
        <dbReference type="PROSITE" id="PS50263"/>
    </source>
</evidence>
<dbReference type="Proteomes" id="UP000007488">
    <property type="component" value="Chromosome"/>
</dbReference>
<dbReference type="GO" id="GO:0005524">
    <property type="term" value="F:ATP binding"/>
    <property type="evidence" value="ECO:0007669"/>
    <property type="project" value="UniProtKB-UniRule"/>
</dbReference>
<dbReference type="GO" id="GO:0005737">
    <property type="term" value="C:cytoplasm"/>
    <property type="evidence" value="ECO:0007669"/>
    <property type="project" value="InterPro"/>
</dbReference>
<accession>F0SZ16</accession>
<comment type="function">
    <text evidence="7">Catalyzes the ATP-dependent amidation of deamido-NAD to form NAD. Uses L-glutamine as a nitrogen source.</text>
</comment>